<proteinExistence type="predicted"/>
<protein>
    <submittedName>
        <fullName evidence="1">Uncharacterized protein</fullName>
    </submittedName>
</protein>
<reference evidence="1" key="1">
    <citation type="submission" date="2024-07" db="EMBL/GenBank/DDBJ databases">
        <authorList>
            <person name="Yu S.T."/>
        </authorList>
    </citation>
    <scope>NUCLEOTIDE SEQUENCE</scope>
    <source>
        <strain evidence="1">R21</strain>
    </source>
</reference>
<evidence type="ECO:0000313" key="1">
    <source>
        <dbReference type="EMBL" id="XDQ26969.1"/>
    </source>
</evidence>
<accession>A0AB39P9C0</accession>
<sequence length="99" mass="10583">MADTDTLENVLDRAREHIDRNEALGEAQVAVLEAALTLFRAGRPQLAELPQERTELLRDALAAVRAATVATGIAVTRAHRSPVAAQLPGTLPGRPAVRL</sequence>
<gene>
    <name evidence="1" type="ORF">AB5J56_20650</name>
</gene>
<name>A0AB39P9C0_9ACTN</name>
<dbReference type="AlphaFoldDB" id="A0AB39P9C0"/>
<organism evidence="1">
    <name type="scientific">Streptomyces sp. R21</name>
    <dbReference type="NCBI Taxonomy" id="3238627"/>
    <lineage>
        <taxon>Bacteria</taxon>
        <taxon>Bacillati</taxon>
        <taxon>Actinomycetota</taxon>
        <taxon>Actinomycetes</taxon>
        <taxon>Kitasatosporales</taxon>
        <taxon>Streptomycetaceae</taxon>
        <taxon>Streptomyces</taxon>
    </lineage>
</organism>
<dbReference type="RefSeq" id="WP_369234212.1">
    <property type="nucleotide sequence ID" value="NZ_CP163435.1"/>
</dbReference>
<dbReference type="EMBL" id="CP163435">
    <property type="protein sequence ID" value="XDQ26969.1"/>
    <property type="molecule type" value="Genomic_DNA"/>
</dbReference>